<dbReference type="PANTHER" id="PTHR21666:SF270">
    <property type="entry name" value="MUREIN HYDROLASE ACTIVATOR ENVC"/>
    <property type="match status" value="1"/>
</dbReference>
<dbReference type="GO" id="GO:0004222">
    <property type="term" value="F:metalloendopeptidase activity"/>
    <property type="evidence" value="ECO:0007669"/>
    <property type="project" value="TreeGrafter"/>
</dbReference>
<comment type="caution">
    <text evidence="2">The sequence shown here is derived from an EMBL/GenBank/DDBJ whole genome shotgun (WGS) entry which is preliminary data.</text>
</comment>
<organism evidence="2 3">
    <name type="scientific">Deinococcus humi</name>
    <dbReference type="NCBI Taxonomy" id="662880"/>
    <lineage>
        <taxon>Bacteria</taxon>
        <taxon>Thermotogati</taxon>
        <taxon>Deinococcota</taxon>
        <taxon>Deinococci</taxon>
        <taxon>Deinococcales</taxon>
        <taxon>Deinococcaceae</taxon>
        <taxon>Deinococcus</taxon>
    </lineage>
</organism>
<dbReference type="Proteomes" id="UP000552709">
    <property type="component" value="Unassembled WGS sequence"/>
</dbReference>
<name>A0A7W8NDC6_9DEIO</name>
<dbReference type="InterPro" id="IPR011055">
    <property type="entry name" value="Dup_hybrid_motif"/>
</dbReference>
<evidence type="ECO:0000313" key="3">
    <source>
        <dbReference type="Proteomes" id="UP000552709"/>
    </source>
</evidence>
<dbReference type="SUPFAM" id="SSF51261">
    <property type="entry name" value="Duplicated hybrid motif"/>
    <property type="match status" value="1"/>
</dbReference>
<proteinExistence type="predicted"/>
<dbReference type="EMBL" id="JACHFL010000004">
    <property type="protein sequence ID" value="MBB5363104.1"/>
    <property type="molecule type" value="Genomic_DNA"/>
</dbReference>
<keyword evidence="3" id="KW-1185">Reference proteome</keyword>
<dbReference type="AlphaFoldDB" id="A0A7W8NDC6"/>
<dbReference type="PANTHER" id="PTHR21666">
    <property type="entry name" value="PEPTIDASE-RELATED"/>
    <property type="match status" value="1"/>
</dbReference>
<dbReference type="Pfam" id="PF01551">
    <property type="entry name" value="Peptidase_M23"/>
    <property type="match status" value="1"/>
</dbReference>
<reference evidence="2 3" key="1">
    <citation type="submission" date="2020-08" db="EMBL/GenBank/DDBJ databases">
        <title>Genomic Encyclopedia of Type Strains, Phase IV (KMG-IV): sequencing the most valuable type-strain genomes for metagenomic binning, comparative biology and taxonomic classification.</title>
        <authorList>
            <person name="Goeker M."/>
        </authorList>
    </citation>
    <scope>NUCLEOTIDE SEQUENCE [LARGE SCALE GENOMIC DNA]</scope>
    <source>
        <strain evidence="2 3">DSM 27939</strain>
    </source>
</reference>
<gene>
    <name evidence="2" type="ORF">HNQ08_002202</name>
</gene>
<dbReference type="Gene3D" id="2.70.70.10">
    <property type="entry name" value="Glucose Permease (Domain IIA)"/>
    <property type="match status" value="1"/>
</dbReference>
<accession>A0A7W8NDC6</accession>
<dbReference type="InterPro" id="IPR050570">
    <property type="entry name" value="Cell_wall_metabolism_enzyme"/>
</dbReference>
<evidence type="ECO:0000313" key="2">
    <source>
        <dbReference type="EMBL" id="MBB5363104.1"/>
    </source>
</evidence>
<feature type="domain" description="M23ase beta-sheet core" evidence="1">
    <location>
        <begin position="60"/>
        <end position="142"/>
    </location>
</feature>
<dbReference type="CDD" id="cd12797">
    <property type="entry name" value="M23_peptidase"/>
    <property type="match status" value="1"/>
</dbReference>
<evidence type="ECO:0000259" key="1">
    <source>
        <dbReference type="Pfam" id="PF01551"/>
    </source>
</evidence>
<protein>
    <recommendedName>
        <fullName evidence="1">M23ase beta-sheet core domain-containing protein</fullName>
    </recommendedName>
</protein>
<sequence length="248" mass="27004">MTAFSPVLNSPTTTYSVQPGCGFLDDRYYYSTLRRKGVLVARKQVHPAVDFNAITGGDTDLGDGVHAADGGTVVGTMWDPYIGGIIEIEHPDGDISGYWHCRDIHVVKGQYVNGGDLIGQVGKGAKLDMAAHLHFYVKRSGVSLPINYWPSTHISDKAECEAFIRAHYHEPLAWLKARGAKTTLADLQAQKGEPTKVLVVHGDEIVDVTGKLVPMPERGMTLDARTATVRLYVNQTAPSRIPALPPSR</sequence>
<dbReference type="InterPro" id="IPR016047">
    <property type="entry name" value="M23ase_b-sheet_dom"/>
</dbReference>
<dbReference type="RefSeq" id="WP_184131350.1">
    <property type="nucleotide sequence ID" value="NZ_JACHFL010000004.1"/>
</dbReference>